<dbReference type="RefSeq" id="WP_022201677.1">
    <property type="nucleotide sequence ID" value="NZ_CATYWZ010000073.1"/>
</dbReference>
<keyword evidence="4" id="KW-1185">Reference proteome</keyword>
<accession>A0A174SK16</accession>
<reference evidence="1 3" key="1">
    <citation type="submission" date="2015-09" db="EMBL/GenBank/DDBJ databases">
        <authorList>
            <consortium name="Pathogen Informatics"/>
        </authorList>
    </citation>
    <scope>NUCLEOTIDE SEQUENCE [LARGE SCALE GENOMIC DNA]</scope>
    <source>
        <strain evidence="1 3">2789STDY5834865</strain>
    </source>
</reference>
<keyword evidence="1" id="KW-0378">Hydrolase</keyword>
<evidence type="ECO:0000313" key="4">
    <source>
        <dbReference type="Proteomes" id="UP000251853"/>
    </source>
</evidence>
<protein>
    <submittedName>
        <fullName evidence="1">HAD family hydrolase</fullName>
        <ecNumber evidence="1">3.1.3.18</ecNumber>
    </submittedName>
</protein>
<dbReference type="InterPro" id="IPR023214">
    <property type="entry name" value="HAD_sf"/>
</dbReference>
<sequence>MGISWFHRIISGSGRREEQREVQSRDQEEARRFCIAIKQPGTDQKEVLYTGDSVVDAKTAAGAGADFAGVLTGTKSSRDFEPFDHVCIAWDLEELLKALKQEK</sequence>
<dbReference type="Gene3D" id="3.40.50.1000">
    <property type="entry name" value="HAD superfamily/HAD-like"/>
    <property type="match status" value="1"/>
</dbReference>
<organism evidence="1 3">
    <name type="scientific">Enterocloster clostridioformis</name>
    <dbReference type="NCBI Taxonomy" id="1531"/>
    <lineage>
        <taxon>Bacteria</taxon>
        <taxon>Bacillati</taxon>
        <taxon>Bacillota</taxon>
        <taxon>Clostridia</taxon>
        <taxon>Lachnospirales</taxon>
        <taxon>Lachnospiraceae</taxon>
        <taxon>Enterocloster</taxon>
    </lineage>
</organism>
<evidence type="ECO:0000313" key="3">
    <source>
        <dbReference type="Proteomes" id="UP000095512"/>
    </source>
</evidence>
<name>A0A174SK16_9FIRM</name>
<dbReference type="SUPFAM" id="SSF56784">
    <property type="entry name" value="HAD-like"/>
    <property type="match status" value="1"/>
</dbReference>
<dbReference type="EMBL" id="UAVW01000002">
    <property type="protein sequence ID" value="SQB10006.1"/>
    <property type="molecule type" value="Genomic_DNA"/>
</dbReference>
<evidence type="ECO:0000313" key="2">
    <source>
        <dbReference type="EMBL" id="SQB10006.1"/>
    </source>
</evidence>
<proteinExistence type="predicted"/>
<evidence type="ECO:0000313" key="1">
    <source>
        <dbReference type="EMBL" id="CUP98022.1"/>
    </source>
</evidence>
<dbReference type="AlphaFoldDB" id="A0A174SK16"/>
<dbReference type="EMBL" id="CZAB01000068">
    <property type="protein sequence ID" value="CUP98022.1"/>
    <property type="molecule type" value="Genomic_DNA"/>
</dbReference>
<gene>
    <name evidence="1" type="ORF">ERS852480_04560</name>
    <name evidence="2" type="ORF">NCTC11224_01308</name>
</gene>
<reference evidence="2 4" key="2">
    <citation type="submission" date="2018-06" db="EMBL/GenBank/DDBJ databases">
        <authorList>
            <consortium name="Pathogen Informatics"/>
            <person name="Doyle S."/>
        </authorList>
    </citation>
    <scope>NUCLEOTIDE SEQUENCE [LARGE SCALE GENOMIC DNA]</scope>
    <source>
        <strain evidence="2 4">NCTC11224</strain>
    </source>
</reference>
<dbReference type="Proteomes" id="UP000095512">
    <property type="component" value="Unassembled WGS sequence"/>
</dbReference>
<dbReference type="GO" id="GO:0008967">
    <property type="term" value="F:phosphoglycolate phosphatase activity"/>
    <property type="evidence" value="ECO:0007669"/>
    <property type="project" value="UniProtKB-EC"/>
</dbReference>
<dbReference type="EC" id="3.1.3.18" evidence="1"/>
<dbReference type="Proteomes" id="UP000251853">
    <property type="component" value="Unassembled WGS sequence"/>
</dbReference>
<dbReference type="InterPro" id="IPR036412">
    <property type="entry name" value="HAD-like_sf"/>
</dbReference>